<dbReference type="AlphaFoldDB" id="A0A367FGA3"/>
<evidence type="ECO:0000313" key="2">
    <source>
        <dbReference type="Proteomes" id="UP000253094"/>
    </source>
</evidence>
<dbReference type="EMBL" id="QOIL01000011">
    <property type="protein sequence ID" value="RCG29334.1"/>
    <property type="molecule type" value="Genomic_DNA"/>
</dbReference>
<sequence>MQGMQRRDFLRFTGGLAGTALLTACTRSPVVPRVPKVHAASPTGAGTPRPIGHILYADVSSHLSAIDGSAGTTILSAERTVPSADWTRLYTVTPANRLVMLNATTGKELAGTAVPPGLVVRTVSGTGALVALGPPPPASPYGGPGRRSTTIVVADPSGGTPPRTLRLDGNFEPDAFSRGGDALFVLEYLPATAPDRYRVRMYDFVSGTLGPLWTRQKKLIPEGAEETMRGEGRAAVLAPDHRRLHTLYTHQPGHLHTRDLLAGRTAPGEKEPVHAFVHVLDLEQRWAYCVDLPEPFGRGPAERHTAAVSADGLFVYDGSSGTLVKVGLESLAIERKARVGRASGTAWAAASADSLYLAAGSSVRVVDGVSLKVREEWRLPGAAMGVAVSLDGGVYAGFDSGVIGFGSGGGGRETSRVPVAGMSRLRHVATRV</sequence>
<name>A0A367FGA3_9ACTN</name>
<dbReference type="InterPro" id="IPR015943">
    <property type="entry name" value="WD40/YVTN_repeat-like_dom_sf"/>
</dbReference>
<dbReference type="PROSITE" id="PS51257">
    <property type="entry name" value="PROKAR_LIPOPROTEIN"/>
    <property type="match status" value="1"/>
</dbReference>
<accession>A0A367FGA3</accession>
<reference evidence="1 2" key="1">
    <citation type="submission" date="2018-06" db="EMBL/GenBank/DDBJ databases">
        <title>Sphaerisporangium craniellae sp. nov., isolated from a marine sponge in the South China Sea.</title>
        <authorList>
            <person name="Li L."/>
        </authorList>
    </citation>
    <scope>NUCLEOTIDE SEQUENCE [LARGE SCALE GENOMIC DNA]</scope>
    <source>
        <strain evidence="1 2">CCTCC AA 208026</strain>
    </source>
</reference>
<comment type="caution">
    <text evidence="1">The sequence shown here is derived from an EMBL/GenBank/DDBJ whole genome shotgun (WGS) entry which is preliminary data.</text>
</comment>
<dbReference type="SUPFAM" id="SSF50998">
    <property type="entry name" value="Quinoprotein alcohol dehydrogenase-like"/>
    <property type="match status" value="1"/>
</dbReference>
<dbReference type="PROSITE" id="PS51318">
    <property type="entry name" value="TAT"/>
    <property type="match status" value="1"/>
</dbReference>
<evidence type="ECO:0000313" key="1">
    <source>
        <dbReference type="EMBL" id="RCG29334.1"/>
    </source>
</evidence>
<dbReference type="InterPro" id="IPR011047">
    <property type="entry name" value="Quinoprotein_ADH-like_sf"/>
</dbReference>
<protein>
    <submittedName>
        <fullName evidence="1">Uncharacterized protein</fullName>
    </submittedName>
</protein>
<dbReference type="Proteomes" id="UP000253094">
    <property type="component" value="Unassembled WGS sequence"/>
</dbReference>
<proteinExistence type="predicted"/>
<organism evidence="1 2">
    <name type="scientific">Sphaerisporangium album</name>
    <dbReference type="NCBI Taxonomy" id="509200"/>
    <lineage>
        <taxon>Bacteria</taxon>
        <taxon>Bacillati</taxon>
        <taxon>Actinomycetota</taxon>
        <taxon>Actinomycetes</taxon>
        <taxon>Streptosporangiales</taxon>
        <taxon>Streptosporangiaceae</taxon>
        <taxon>Sphaerisporangium</taxon>
    </lineage>
</organism>
<keyword evidence="2" id="KW-1185">Reference proteome</keyword>
<dbReference type="InterPro" id="IPR006311">
    <property type="entry name" value="TAT_signal"/>
</dbReference>
<gene>
    <name evidence="1" type="ORF">DQ384_19910</name>
</gene>
<dbReference type="Gene3D" id="2.130.10.10">
    <property type="entry name" value="YVTN repeat-like/Quinoprotein amine dehydrogenase"/>
    <property type="match status" value="1"/>
</dbReference>